<dbReference type="Proteomes" id="UP000008850">
    <property type="component" value="Chromosome"/>
</dbReference>
<dbReference type="GO" id="GO:0035599">
    <property type="term" value="F:aspartic acid methylthiotransferase activity"/>
    <property type="evidence" value="ECO:0007669"/>
    <property type="project" value="TreeGrafter"/>
</dbReference>
<comment type="similarity">
    <text evidence="8">Belongs to the methylthiotransferase family. RimO subfamily.</text>
</comment>
<dbReference type="InterPro" id="IPR038135">
    <property type="entry name" value="Methylthiotransferase_N_sf"/>
</dbReference>
<comment type="subcellular location">
    <subcellularLocation>
        <location evidence="8">Cytoplasm</location>
    </subcellularLocation>
</comment>
<dbReference type="PANTHER" id="PTHR43837:SF1">
    <property type="entry name" value="RIBOSOMAL PROTEIN US12 METHYLTHIOTRANSFERASE RIMO"/>
    <property type="match status" value="1"/>
</dbReference>
<dbReference type="CDD" id="cd01335">
    <property type="entry name" value="Radical_SAM"/>
    <property type="match status" value="1"/>
</dbReference>
<dbReference type="FunFam" id="3.80.30.20:FF:000001">
    <property type="entry name" value="tRNA-2-methylthio-N(6)-dimethylallyladenosine synthase 2"/>
    <property type="match status" value="1"/>
</dbReference>
<dbReference type="PANTHER" id="PTHR43837">
    <property type="entry name" value="RIBOSOMAL PROTEIN S12 METHYLTHIOTRANSFERASE RIMO"/>
    <property type="match status" value="1"/>
</dbReference>
<dbReference type="SFLD" id="SFLDG01061">
    <property type="entry name" value="methylthiotransferase"/>
    <property type="match status" value="1"/>
</dbReference>
<feature type="domain" description="Radical SAM core" evidence="11">
    <location>
        <begin position="177"/>
        <end position="415"/>
    </location>
</feature>
<dbReference type="Pfam" id="PF18693">
    <property type="entry name" value="TRAM_2"/>
    <property type="match status" value="1"/>
</dbReference>
<comment type="cofactor">
    <cofactor evidence="8">
        <name>[4Fe-4S] cluster</name>
        <dbReference type="ChEBI" id="CHEBI:49883"/>
    </cofactor>
    <text evidence="8">Binds 2 [4Fe-4S] clusters. One cluster is coordinated with 3 cysteines and an exchangeable S-adenosyl-L-methionine.</text>
</comment>
<keyword evidence="13" id="KW-1185">Reference proteome</keyword>
<feature type="binding site" evidence="8">
    <location>
        <position position="198"/>
    </location>
    <ligand>
        <name>[4Fe-4S] cluster</name>
        <dbReference type="ChEBI" id="CHEBI:49883"/>
        <label>2</label>
        <note>4Fe-4S-S-AdoMet</note>
    </ligand>
</feature>
<dbReference type="STRING" id="1082931.KKY_1635"/>
<reference evidence="12 13" key="1">
    <citation type="journal article" date="2012" name="J. Bacteriol.">
        <title>Complete genome sequence of Pelagibacterium halotolerans B2T.</title>
        <authorList>
            <person name="Huo Y.Y."/>
            <person name="Cheng H."/>
            <person name="Han X.F."/>
            <person name="Jiang X.W."/>
            <person name="Sun C."/>
            <person name="Zhang X.Q."/>
            <person name="Zhu X.F."/>
            <person name="Liu Y.F."/>
            <person name="Li P.F."/>
            <person name="Ni P.X."/>
            <person name="Wu M."/>
        </authorList>
    </citation>
    <scope>NUCLEOTIDE SEQUENCE [LARGE SCALE GENOMIC DNA]</scope>
    <source>
        <strain evidence="13">DSM 22347 / JCM 15775 / CGMCC 1.7692 / B2</strain>
    </source>
</reference>
<keyword evidence="6 8" id="KW-0408">Iron</keyword>
<dbReference type="Gene3D" id="3.80.30.20">
    <property type="entry name" value="tm_1862 like domain"/>
    <property type="match status" value="1"/>
</dbReference>
<evidence type="ECO:0000256" key="2">
    <source>
        <dbReference type="ARBA" id="ARBA00022490"/>
    </source>
</evidence>
<keyword evidence="3 8" id="KW-0808">Transferase</keyword>
<dbReference type="PROSITE" id="PS01278">
    <property type="entry name" value="MTTASE_RADICAL"/>
    <property type="match status" value="1"/>
</dbReference>
<dbReference type="InterPro" id="IPR007197">
    <property type="entry name" value="rSAM"/>
</dbReference>
<evidence type="ECO:0000256" key="3">
    <source>
        <dbReference type="ARBA" id="ARBA00022679"/>
    </source>
</evidence>
<dbReference type="GO" id="GO:0005840">
    <property type="term" value="C:ribosome"/>
    <property type="evidence" value="ECO:0007669"/>
    <property type="project" value="UniProtKB-KW"/>
</dbReference>
<keyword evidence="5 8" id="KW-0479">Metal-binding</keyword>
<dbReference type="Pfam" id="PF04055">
    <property type="entry name" value="Radical_SAM"/>
    <property type="match status" value="1"/>
</dbReference>
<name>G4RC03_PELHB</name>
<dbReference type="eggNOG" id="COG0621">
    <property type="taxonomic scope" value="Bacteria"/>
</dbReference>
<dbReference type="Gene3D" id="3.40.50.12160">
    <property type="entry name" value="Methylthiotransferase, N-terminal domain"/>
    <property type="match status" value="1"/>
</dbReference>
<dbReference type="PATRIC" id="fig|1082931.4.peg.1608"/>
<dbReference type="Pfam" id="PF00919">
    <property type="entry name" value="UPF0004"/>
    <property type="match status" value="1"/>
</dbReference>
<dbReference type="Gene3D" id="2.40.50.140">
    <property type="entry name" value="Nucleic acid-binding proteins"/>
    <property type="match status" value="1"/>
</dbReference>
<dbReference type="PROSITE" id="PS51449">
    <property type="entry name" value="MTTASE_N"/>
    <property type="match status" value="1"/>
</dbReference>
<evidence type="ECO:0000259" key="9">
    <source>
        <dbReference type="PROSITE" id="PS50926"/>
    </source>
</evidence>
<dbReference type="PROSITE" id="PS51918">
    <property type="entry name" value="RADICAL_SAM"/>
    <property type="match status" value="1"/>
</dbReference>
<evidence type="ECO:0000256" key="5">
    <source>
        <dbReference type="ARBA" id="ARBA00022723"/>
    </source>
</evidence>
<evidence type="ECO:0000256" key="6">
    <source>
        <dbReference type="ARBA" id="ARBA00023004"/>
    </source>
</evidence>
<keyword evidence="1 8" id="KW-0004">4Fe-4S</keyword>
<evidence type="ECO:0000256" key="4">
    <source>
        <dbReference type="ARBA" id="ARBA00022691"/>
    </source>
</evidence>
<keyword evidence="2 8" id="KW-0963">Cytoplasm</keyword>
<feature type="binding site" evidence="8">
    <location>
        <position position="191"/>
    </location>
    <ligand>
        <name>[4Fe-4S] cluster</name>
        <dbReference type="ChEBI" id="CHEBI:49883"/>
        <label>2</label>
        <note>4Fe-4S-S-AdoMet</note>
    </ligand>
</feature>
<evidence type="ECO:0000256" key="1">
    <source>
        <dbReference type="ARBA" id="ARBA00022485"/>
    </source>
</evidence>
<feature type="binding site" evidence="8">
    <location>
        <position position="195"/>
    </location>
    <ligand>
        <name>[4Fe-4S] cluster</name>
        <dbReference type="ChEBI" id="CHEBI:49883"/>
        <label>2</label>
        <note>4Fe-4S-S-AdoMet</note>
    </ligand>
</feature>
<dbReference type="InterPro" id="IPR006638">
    <property type="entry name" value="Elp3/MiaA/NifB-like_rSAM"/>
</dbReference>
<keyword evidence="4 8" id="KW-0949">S-adenosyl-L-methionine</keyword>
<dbReference type="GO" id="GO:0103039">
    <property type="term" value="F:protein methylthiotransferase activity"/>
    <property type="evidence" value="ECO:0007669"/>
    <property type="project" value="UniProtKB-EC"/>
</dbReference>
<keyword evidence="7 8" id="KW-0411">Iron-sulfur</keyword>
<dbReference type="GO" id="GO:0005829">
    <property type="term" value="C:cytosol"/>
    <property type="evidence" value="ECO:0007669"/>
    <property type="project" value="TreeGrafter"/>
</dbReference>
<dbReference type="SFLD" id="SFLDF00274">
    <property type="entry name" value="ribosomal_protein_S12_methylth"/>
    <property type="match status" value="1"/>
</dbReference>
<dbReference type="NCBIfam" id="TIGR01125">
    <property type="entry name" value="30S ribosomal protein S12 methylthiotransferase RimO"/>
    <property type="match status" value="1"/>
</dbReference>
<dbReference type="EMBL" id="CP003075">
    <property type="protein sequence ID" value="AEQ51651.1"/>
    <property type="molecule type" value="Genomic_DNA"/>
</dbReference>
<evidence type="ECO:0000256" key="7">
    <source>
        <dbReference type="ARBA" id="ARBA00023014"/>
    </source>
</evidence>
<accession>G4RC03</accession>
<proteinExistence type="inferred from homology"/>
<dbReference type="NCBIfam" id="TIGR00089">
    <property type="entry name" value="MiaB/RimO family radical SAM methylthiotransferase"/>
    <property type="match status" value="1"/>
</dbReference>
<evidence type="ECO:0000313" key="12">
    <source>
        <dbReference type="EMBL" id="AEQ51651.1"/>
    </source>
</evidence>
<gene>
    <name evidence="8" type="primary">rimO</name>
    <name evidence="12" type="ordered locus">KKY_1635</name>
</gene>
<comment type="catalytic activity">
    <reaction evidence="8">
        <text>L-aspartate(89)-[ribosomal protein uS12]-hydrogen + (sulfur carrier)-SH + AH2 + 2 S-adenosyl-L-methionine = 3-methylsulfanyl-L-aspartate(89)-[ribosomal protein uS12]-hydrogen + (sulfur carrier)-H + 5'-deoxyadenosine + L-methionine + A + S-adenosyl-L-homocysteine + 2 H(+)</text>
        <dbReference type="Rhea" id="RHEA:37087"/>
        <dbReference type="Rhea" id="RHEA-COMP:10460"/>
        <dbReference type="Rhea" id="RHEA-COMP:10461"/>
        <dbReference type="Rhea" id="RHEA-COMP:14737"/>
        <dbReference type="Rhea" id="RHEA-COMP:14739"/>
        <dbReference type="ChEBI" id="CHEBI:13193"/>
        <dbReference type="ChEBI" id="CHEBI:15378"/>
        <dbReference type="ChEBI" id="CHEBI:17319"/>
        <dbReference type="ChEBI" id="CHEBI:17499"/>
        <dbReference type="ChEBI" id="CHEBI:29917"/>
        <dbReference type="ChEBI" id="CHEBI:29961"/>
        <dbReference type="ChEBI" id="CHEBI:57844"/>
        <dbReference type="ChEBI" id="CHEBI:57856"/>
        <dbReference type="ChEBI" id="CHEBI:59789"/>
        <dbReference type="ChEBI" id="CHEBI:64428"/>
        <dbReference type="ChEBI" id="CHEBI:73599"/>
        <dbReference type="EC" id="2.8.4.4"/>
    </reaction>
</comment>
<dbReference type="KEGG" id="phl:KKY_1635"/>
<organism evidence="12 13">
    <name type="scientific">Pelagibacterium halotolerans (strain DSM 22347 / JCM 15775 / CGMCC 1.7692 / B2)</name>
    <dbReference type="NCBI Taxonomy" id="1082931"/>
    <lineage>
        <taxon>Bacteria</taxon>
        <taxon>Pseudomonadati</taxon>
        <taxon>Pseudomonadota</taxon>
        <taxon>Alphaproteobacteria</taxon>
        <taxon>Hyphomicrobiales</taxon>
        <taxon>Devosiaceae</taxon>
        <taxon>Pelagibacterium</taxon>
    </lineage>
</organism>
<feature type="binding site" evidence="8">
    <location>
        <position position="95"/>
    </location>
    <ligand>
        <name>[4Fe-4S] cluster</name>
        <dbReference type="ChEBI" id="CHEBI:49883"/>
        <label>1</label>
    </ligand>
</feature>
<evidence type="ECO:0000313" key="13">
    <source>
        <dbReference type="Proteomes" id="UP000008850"/>
    </source>
</evidence>
<dbReference type="SUPFAM" id="SSF102114">
    <property type="entry name" value="Radical SAM enzymes"/>
    <property type="match status" value="1"/>
</dbReference>
<feature type="binding site" evidence="8">
    <location>
        <position position="59"/>
    </location>
    <ligand>
        <name>[4Fe-4S] cluster</name>
        <dbReference type="ChEBI" id="CHEBI:49883"/>
        <label>1</label>
    </ligand>
</feature>
<dbReference type="InterPro" id="IPR005840">
    <property type="entry name" value="Ribosomal_uS12_MeSTrfase_RimO"/>
</dbReference>
<feature type="binding site" evidence="8">
    <location>
        <position position="124"/>
    </location>
    <ligand>
        <name>[4Fe-4S] cluster</name>
        <dbReference type="ChEBI" id="CHEBI:49883"/>
        <label>1</label>
    </ligand>
</feature>
<keyword evidence="12" id="KW-0687">Ribonucleoprotein</keyword>
<feature type="domain" description="TRAM" evidence="9">
    <location>
        <begin position="418"/>
        <end position="486"/>
    </location>
</feature>
<dbReference type="GO" id="GO:0051539">
    <property type="term" value="F:4 iron, 4 sulfur cluster binding"/>
    <property type="evidence" value="ECO:0007669"/>
    <property type="project" value="UniProtKB-UniRule"/>
</dbReference>
<dbReference type="InterPro" id="IPR005839">
    <property type="entry name" value="Methylthiotransferase"/>
</dbReference>
<dbReference type="SMART" id="SM00729">
    <property type="entry name" value="Elp3"/>
    <property type="match status" value="1"/>
</dbReference>
<dbReference type="SFLD" id="SFLDS00029">
    <property type="entry name" value="Radical_SAM"/>
    <property type="match status" value="1"/>
</dbReference>
<evidence type="ECO:0000256" key="8">
    <source>
        <dbReference type="HAMAP-Rule" id="MF_01865"/>
    </source>
</evidence>
<dbReference type="FunFam" id="3.40.50.12160:FF:000002">
    <property type="entry name" value="Ribosomal protein S12 methylthiotransferase RimO"/>
    <property type="match status" value="1"/>
</dbReference>
<dbReference type="InterPro" id="IPR013848">
    <property type="entry name" value="Methylthiotransferase_N"/>
</dbReference>
<dbReference type="GO" id="GO:0046872">
    <property type="term" value="F:metal ion binding"/>
    <property type="evidence" value="ECO:0007669"/>
    <property type="project" value="UniProtKB-KW"/>
</dbReference>
<feature type="domain" description="MTTase N-terminal" evidence="10">
    <location>
        <begin position="50"/>
        <end position="160"/>
    </location>
</feature>
<dbReference type="AlphaFoldDB" id="G4RC03"/>
<evidence type="ECO:0000259" key="11">
    <source>
        <dbReference type="PROSITE" id="PS51918"/>
    </source>
</evidence>
<dbReference type="HOGENOM" id="CLU_018697_0_0_5"/>
<evidence type="ECO:0000259" key="10">
    <source>
        <dbReference type="PROSITE" id="PS51449"/>
    </source>
</evidence>
<dbReference type="SFLD" id="SFLDG01082">
    <property type="entry name" value="B12-binding_domain_containing"/>
    <property type="match status" value="1"/>
</dbReference>
<sequence>MRALRYDTRKFMRVSYPIAPVRLARHLWQSRLFKDKRTPMSAPTPTQNAPKIGLVSLGCPKALVDSERILTTLRAQGYSFSPSYEGADVVIVNTCGFLDSAKAESLDAIGEAISENGRVIVTGCLGGEEELIRKTHPGVLAVSGAHQYEAVVDAVHEAVPPVPNAFVDLVPEQGLRLTPRHYAYLKISEGCNNRCTFCIIPSIRGDLVSRPIASVLYEAERLVKAGVKEIMVISQDTSAYGVDIKYATSPYRGRQVEARFQTLAEEMGKLGAWVRMHYVYPYPHVDNVIPLMADGVILPYLDIPFQHASPQVLKSMRRPANQEKTADRIRKWRETCPDLAIRSTFIVGFPGETEEDFQMLLDWVHETKIDRAGAFPYEPVTGARANDLGLNEIPDELKQERYGRLMEALQEVSAERLASRVGRTIDVLVDDVEPEEQRVIARSQWDAPEIDGNVIVENATGIKPGDMISVTVVDSDEYDLYAVPAGSVQ</sequence>
<keyword evidence="12" id="KW-0689">Ribosomal protein</keyword>
<dbReference type="HAMAP" id="MF_01865">
    <property type="entry name" value="MTTase_RimO"/>
    <property type="match status" value="1"/>
</dbReference>
<dbReference type="InterPro" id="IPR012340">
    <property type="entry name" value="NA-bd_OB-fold"/>
</dbReference>
<dbReference type="InterPro" id="IPR023404">
    <property type="entry name" value="rSAM_horseshoe"/>
</dbReference>
<protein>
    <recommendedName>
        <fullName evidence="8">Ribosomal protein uS12 methylthiotransferase RimO</fullName>
        <shortName evidence="8">uS12 MTTase</shortName>
        <shortName evidence="8">uS12 methylthiotransferase</shortName>
        <ecNumber evidence="8">2.8.4.4</ecNumber>
    </recommendedName>
    <alternativeName>
        <fullName evidence="8">Ribosomal protein uS12 (aspartate-C(3))-methylthiotransferase</fullName>
    </alternativeName>
    <alternativeName>
        <fullName evidence="8">Ribosome maturation factor RimO</fullName>
    </alternativeName>
</protein>
<dbReference type="PROSITE" id="PS50926">
    <property type="entry name" value="TRAM"/>
    <property type="match status" value="1"/>
</dbReference>
<dbReference type="GO" id="GO:0006400">
    <property type="term" value="P:tRNA modification"/>
    <property type="evidence" value="ECO:0007669"/>
    <property type="project" value="InterPro"/>
</dbReference>
<dbReference type="InterPro" id="IPR002792">
    <property type="entry name" value="TRAM_dom"/>
</dbReference>
<dbReference type="InterPro" id="IPR020612">
    <property type="entry name" value="Methylthiotransferase_CS"/>
</dbReference>
<dbReference type="InterPro" id="IPR058240">
    <property type="entry name" value="rSAM_sf"/>
</dbReference>
<dbReference type="EC" id="2.8.4.4" evidence="8"/>
<comment type="function">
    <text evidence="8">Catalyzes the methylthiolation of an aspartic acid residue of ribosomal protein uS12.</text>
</comment>